<feature type="compositionally biased region" description="Basic and acidic residues" evidence="10">
    <location>
        <begin position="48"/>
        <end position="65"/>
    </location>
</feature>
<reference evidence="14" key="3">
    <citation type="submission" date="2015-04" db="UniProtKB">
        <authorList>
            <consortium name="EnsemblPlants"/>
        </authorList>
    </citation>
    <scope>IDENTIFICATION</scope>
    <source>
        <strain evidence="14">cv. Jemalong A17</strain>
    </source>
</reference>
<keyword evidence="8" id="KW-0804">Transcription</keyword>
<keyword evidence="6" id="KW-0832">Ubl conjugation</keyword>
<dbReference type="KEGG" id="mtr:11444119"/>
<evidence type="ECO:0000259" key="11">
    <source>
        <dbReference type="Pfam" id="PF10497"/>
    </source>
</evidence>
<dbReference type="EMBL" id="PSQE01000004">
    <property type="protein sequence ID" value="RHN62263.1"/>
    <property type="molecule type" value="Genomic_DNA"/>
</dbReference>
<evidence type="ECO:0000256" key="8">
    <source>
        <dbReference type="ARBA" id="ARBA00023163"/>
    </source>
</evidence>
<evidence type="ECO:0000256" key="1">
    <source>
        <dbReference type="ARBA" id="ARBA00004123"/>
    </source>
</evidence>
<evidence type="ECO:0000313" key="14">
    <source>
        <dbReference type="EnsemblPlants" id="AES90255"/>
    </source>
</evidence>
<evidence type="ECO:0000256" key="4">
    <source>
        <dbReference type="ARBA" id="ARBA00022499"/>
    </source>
</evidence>
<keyword evidence="12" id="KW-0863">Zinc-finger</keyword>
<name>G7JNK7_MEDTR</name>
<reference evidence="12 15" key="1">
    <citation type="journal article" date="2011" name="Nature">
        <title>The Medicago genome provides insight into the evolution of rhizobial symbioses.</title>
        <authorList>
            <person name="Young N.D."/>
            <person name="Debelle F."/>
            <person name="Oldroyd G.E."/>
            <person name="Geurts R."/>
            <person name="Cannon S.B."/>
            <person name="Udvardi M.K."/>
            <person name="Benedito V.A."/>
            <person name="Mayer K.F."/>
            <person name="Gouzy J."/>
            <person name="Schoof H."/>
            <person name="Van de Peer Y."/>
            <person name="Proost S."/>
            <person name="Cook D.R."/>
            <person name="Meyers B.C."/>
            <person name="Spannagl M."/>
            <person name="Cheung F."/>
            <person name="De Mita S."/>
            <person name="Krishnakumar V."/>
            <person name="Gundlach H."/>
            <person name="Zhou S."/>
            <person name="Mudge J."/>
            <person name="Bharti A.K."/>
            <person name="Murray J.D."/>
            <person name="Naoumkina M.A."/>
            <person name="Rosen B."/>
            <person name="Silverstein K.A."/>
            <person name="Tang H."/>
            <person name="Rombauts S."/>
            <person name="Zhao P.X."/>
            <person name="Zhou P."/>
            <person name="Barbe V."/>
            <person name="Bardou P."/>
            <person name="Bechner M."/>
            <person name="Bellec A."/>
            <person name="Berger A."/>
            <person name="Berges H."/>
            <person name="Bidwell S."/>
            <person name="Bisseling T."/>
            <person name="Choisne N."/>
            <person name="Couloux A."/>
            <person name="Denny R."/>
            <person name="Deshpande S."/>
            <person name="Dai X."/>
            <person name="Doyle J.J."/>
            <person name="Dudez A.M."/>
            <person name="Farmer A.D."/>
            <person name="Fouteau S."/>
            <person name="Franken C."/>
            <person name="Gibelin C."/>
            <person name="Gish J."/>
            <person name="Goldstein S."/>
            <person name="Gonzalez A.J."/>
            <person name="Green P.J."/>
            <person name="Hallab A."/>
            <person name="Hartog M."/>
            <person name="Hua A."/>
            <person name="Humphray S.J."/>
            <person name="Jeong D.H."/>
            <person name="Jing Y."/>
            <person name="Jocker A."/>
            <person name="Kenton S.M."/>
            <person name="Kim D.J."/>
            <person name="Klee K."/>
            <person name="Lai H."/>
            <person name="Lang C."/>
            <person name="Lin S."/>
            <person name="Macmil S.L."/>
            <person name="Magdelenat G."/>
            <person name="Matthews L."/>
            <person name="McCorrison J."/>
            <person name="Monaghan E.L."/>
            <person name="Mun J.H."/>
            <person name="Najar F.Z."/>
            <person name="Nicholson C."/>
            <person name="Noirot C."/>
            <person name="O'Bleness M."/>
            <person name="Paule C.R."/>
            <person name="Poulain J."/>
            <person name="Prion F."/>
            <person name="Qin B."/>
            <person name="Qu C."/>
            <person name="Retzel E.F."/>
            <person name="Riddle C."/>
            <person name="Sallet E."/>
            <person name="Samain S."/>
            <person name="Samson N."/>
            <person name="Sanders I."/>
            <person name="Saurat O."/>
            <person name="Scarpelli C."/>
            <person name="Schiex T."/>
            <person name="Segurens B."/>
            <person name="Severin A.J."/>
            <person name="Sherrier D.J."/>
            <person name="Shi R."/>
            <person name="Sims S."/>
            <person name="Singer S.R."/>
            <person name="Sinharoy S."/>
            <person name="Sterck L."/>
            <person name="Viollet A."/>
            <person name="Wang B.B."/>
            <person name="Wang K."/>
            <person name="Wang M."/>
            <person name="Wang X."/>
            <person name="Warfsmann J."/>
            <person name="Weissenbach J."/>
            <person name="White D.D."/>
            <person name="White J.D."/>
            <person name="Wiley G.B."/>
            <person name="Wincker P."/>
            <person name="Xing Y."/>
            <person name="Yang L."/>
            <person name="Yao Z."/>
            <person name="Ying F."/>
            <person name="Zhai J."/>
            <person name="Zhou L."/>
            <person name="Zuber A."/>
            <person name="Denarie J."/>
            <person name="Dixon R.A."/>
            <person name="May G.D."/>
            <person name="Schwartz D.C."/>
            <person name="Rogers J."/>
            <person name="Quetier F."/>
            <person name="Town C.D."/>
            <person name="Roe B.A."/>
        </authorList>
    </citation>
    <scope>NUCLEOTIDE SEQUENCE [LARGE SCALE GENOMIC DNA]</scope>
    <source>
        <strain evidence="12">A17</strain>
        <strain evidence="14 15">cv. Jemalong A17</strain>
    </source>
</reference>
<dbReference type="PANTHER" id="PTHR31169:SF33">
    <property type="entry name" value="CELL DIVISION CYCLE-ASSOCIATED 7-LIKE PROTEIN"/>
    <property type="match status" value="1"/>
</dbReference>
<accession>G7JNK7</accession>
<proteinExistence type="predicted"/>
<keyword evidence="3" id="KW-0963">Cytoplasm</keyword>
<dbReference type="OrthoDB" id="298344at2759"/>
<dbReference type="Proteomes" id="UP000002051">
    <property type="component" value="Chromosome 4"/>
</dbReference>
<dbReference type="GO" id="GO:0005634">
    <property type="term" value="C:nucleus"/>
    <property type="evidence" value="ECO:0000318"/>
    <property type="project" value="GO_Central"/>
</dbReference>
<feature type="compositionally biased region" description="Low complexity" evidence="10">
    <location>
        <begin position="37"/>
        <end position="47"/>
    </location>
</feature>
<reference evidence="16" key="4">
    <citation type="journal article" date="2018" name="Nat. Plants">
        <title>Whole-genome landscape of Medicago truncatula symbiotic genes.</title>
        <authorList>
            <person name="Pecrix Y."/>
            <person name="Staton S.E."/>
            <person name="Sallet E."/>
            <person name="Lelandais-Briere C."/>
            <person name="Moreau S."/>
            <person name="Carrere S."/>
            <person name="Blein T."/>
            <person name="Jardinaud M.F."/>
            <person name="Latrasse D."/>
            <person name="Zouine M."/>
            <person name="Zahm M."/>
            <person name="Kreplak J."/>
            <person name="Mayjonade B."/>
            <person name="Satge C."/>
            <person name="Perez M."/>
            <person name="Cauet S."/>
            <person name="Marande W."/>
            <person name="Chantry-Darmon C."/>
            <person name="Lopez-Roques C."/>
            <person name="Bouchez O."/>
            <person name="Berard A."/>
            <person name="Debelle F."/>
            <person name="Munos S."/>
            <person name="Bendahmane A."/>
            <person name="Berges H."/>
            <person name="Niebel A."/>
            <person name="Buitink J."/>
            <person name="Frugier F."/>
            <person name="Benhamed M."/>
            <person name="Crespi M."/>
            <person name="Gouzy J."/>
            <person name="Gamas P."/>
        </authorList>
    </citation>
    <scope>NUCLEOTIDE SEQUENCE [LARGE SCALE GENOMIC DNA]</scope>
    <source>
        <strain evidence="16">cv. Jemalong A17</strain>
    </source>
</reference>
<dbReference type="eggNOG" id="ENOG502QWH1">
    <property type="taxonomic scope" value="Eukaryota"/>
</dbReference>
<keyword evidence="7" id="KW-0805">Transcription regulation</keyword>
<reference evidence="12 15" key="2">
    <citation type="journal article" date="2014" name="BMC Genomics">
        <title>An improved genome release (version Mt4.0) for the model legume Medicago truncatula.</title>
        <authorList>
            <person name="Tang H."/>
            <person name="Krishnakumar V."/>
            <person name="Bidwell S."/>
            <person name="Rosen B."/>
            <person name="Chan A."/>
            <person name="Zhou S."/>
            <person name="Gentzbittel L."/>
            <person name="Childs K.L."/>
            <person name="Yandell M."/>
            <person name="Gundlach H."/>
            <person name="Mayer K.F."/>
            <person name="Schwartz D.C."/>
            <person name="Town C.D."/>
        </authorList>
    </citation>
    <scope>GENOME REANNOTATION</scope>
    <source>
        <strain evidence="14 15">cv. Jemalong A17</strain>
    </source>
</reference>
<evidence type="ECO:0000313" key="12">
    <source>
        <dbReference type="EMBL" id="AES90255.1"/>
    </source>
</evidence>
<dbReference type="AlphaFoldDB" id="G7JNK7"/>
<dbReference type="GO" id="GO:0005737">
    <property type="term" value="C:cytoplasm"/>
    <property type="evidence" value="ECO:0007669"/>
    <property type="project" value="UniProtKB-SubCell"/>
</dbReference>
<feature type="compositionally biased region" description="Low complexity" evidence="10">
    <location>
        <begin position="67"/>
        <end position="77"/>
    </location>
</feature>
<keyword evidence="15" id="KW-1185">Reference proteome</keyword>
<evidence type="ECO:0000313" key="15">
    <source>
        <dbReference type="Proteomes" id="UP000002051"/>
    </source>
</evidence>
<evidence type="ECO:0000256" key="3">
    <source>
        <dbReference type="ARBA" id="ARBA00022490"/>
    </source>
</evidence>
<keyword evidence="12" id="KW-0479">Metal-binding</keyword>
<keyword evidence="9" id="KW-0539">Nucleus</keyword>
<dbReference type="HOGENOM" id="CLU_032607_1_1_1"/>
<organism evidence="12 15">
    <name type="scientific">Medicago truncatula</name>
    <name type="common">Barrel medic</name>
    <name type="synonym">Medicago tribuloides</name>
    <dbReference type="NCBI Taxonomy" id="3880"/>
    <lineage>
        <taxon>Eukaryota</taxon>
        <taxon>Viridiplantae</taxon>
        <taxon>Streptophyta</taxon>
        <taxon>Embryophyta</taxon>
        <taxon>Tracheophyta</taxon>
        <taxon>Spermatophyta</taxon>
        <taxon>Magnoliopsida</taxon>
        <taxon>eudicotyledons</taxon>
        <taxon>Gunneridae</taxon>
        <taxon>Pentapetalae</taxon>
        <taxon>rosids</taxon>
        <taxon>fabids</taxon>
        <taxon>Fabales</taxon>
        <taxon>Fabaceae</taxon>
        <taxon>Papilionoideae</taxon>
        <taxon>50 kb inversion clade</taxon>
        <taxon>NPAAA clade</taxon>
        <taxon>Hologalegina</taxon>
        <taxon>IRL clade</taxon>
        <taxon>Trifolieae</taxon>
        <taxon>Medicago</taxon>
    </lineage>
</organism>
<feature type="region of interest" description="Disordered" evidence="10">
    <location>
        <begin position="276"/>
        <end position="319"/>
    </location>
</feature>
<dbReference type="GO" id="GO:0008270">
    <property type="term" value="F:zinc ion binding"/>
    <property type="evidence" value="ECO:0007669"/>
    <property type="project" value="UniProtKB-KW"/>
</dbReference>
<comment type="subcellular location">
    <subcellularLocation>
        <location evidence="2">Cytoplasm</location>
    </subcellularLocation>
    <subcellularLocation>
        <location evidence="1">Nucleus</location>
    </subcellularLocation>
</comment>
<evidence type="ECO:0000313" key="13">
    <source>
        <dbReference type="EMBL" id="RHN62263.1"/>
    </source>
</evidence>
<dbReference type="PaxDb" id="3880-AES90255"/>
<dbReference type="Pfam" id="PF10497">
    <property type="entry name" value="zf-4CXXC_R1"/>
    <property type="match status" value="1"/>
</dbReference>
<feature type="domain" description="Zinc-finger" evidence="11">
    <location>
        <begin position="175"/>
        <end position="271"/>
    </location>
</feature>
<dbReference type="Gramene" id="rna24818">
    <property type="protein sequence ID" value="RHN62263.1"/>
    <property type="gene ID" value="gene24818"/>
</dbReference>
<evidence type="ECO:0000256" key="10">
    <source>
        <dbReference type="SAM" id="MobiDB-lite"/>
    </source>
</evidence>
<keyword evidence="4" id="KW-1017">Isopeptide bond</keyword>
<dbReference type="InterPro" id="IPR040221">
    <property type="entry name" value="CDCA7/CDA7L"/>
</dbReference>
<dbReference type="OMA" id="CNKCELL"/>
<evidence type="ECO:0000256" key="5">
    <source>
        <dbReference type="ARBA" id="ARBA00022553"/>
    </source>
</evidence>
<dbReference type="InterPro" id="IPR018866">
    <property type="entry name" value="Znf-4CXXC_R1"/>
</dbReference>
<evidence type="ECO:0000256" key="7">
    <source>
        <dbReference type="ARBA" id="ARBA00023015"/>
    </source>
</evidence>
<evidence type="ECO:0000313" key="16">
    <source>
        <dbReference type="Proteomes" id="UP000265566"/>
    </source>
</evidence>
<sequence length="319" mass="36072">MGTRRRRRSEEEESASSDGEDGGAATTETKTEKTNGDEGVVVSGSSSHYERIREQRMEENAERMHKLGLLKLSGNLKKTPKPRPSVKKNSLPSNESERRSSRLSTLPPVNYCSKRPKAERQESSSSKKRKEVEIHIPEGTNPEVYTEEHEKLLGDCETDWELYVDGYDEDGDHIYDPTKGEKCHQCGRLTVAQLTDCNKCELPQGRLCGDCLYTRYGENVTEANINPKWTCPSCREICNCNSCRRKNGWLPTGNIYNKVTKLGFKSVAHYLIKTRRSEESMEGPGAENNVAKEIPEISPDSTLTRTLSRPIRTRRALRS</sequence>
<keyword evidence="5" id="KW-0597">Phosphoprotein</keyword>
<dbReference type="GO" id="GO:0006355">
    <property type="term" value="P:regulation of DNA-templated transcription"/>
    <property type="evidence" value="ECO:0007669"/>
    <property type="project" value="InterPro"/>
</dbReference>
<evidence type="ECO:0000256" key="6">
    <source>
        <dbReference type="ARBA" id="ARBA00022843"/>
    </source>
</evidence>
<feature type="compositionally biased region" description="Acidic residues" evidence="10">
    <location>
        <begin position="11"/>
        <end position="21"/>
    </location>
</feature>
<keyword evidence="12" id="KW-0862">Zinc</keyword>
<reference evidence="13" key="5">
    <citation type="journal article" date="2018" name="Nat. Plants">
        <title>Whole-genome landscape of Medicago truncatula symbiotic genes.</title>
        <authorList>
            <person name="Pecrix Y."/>
            <person name="Gamas P."/>
            <person name="Carrere S."/>
        </authorList>
    </citation>
    <scope>NUCLEOTIDE SEQUENCE</scope>
    <source>
        <tissue evidence="13">Leaves</tissue>
    </source>
</reference>
<dbReference type="PANTHER" id="PTHR31169">
    <property type="entry name" value="OS05G0300700 PROTEIN"/>
    <property type="match status" value="1"/>
</dbReference>
<dbReference type="EMBL" id="CM001220">
    <property type="protein sequence ID" value="AES90255.1"/>
    <property type="molecule type" value="Genomic_DNA"/>
</dbReference>
<feature type="region of interest" description="Disordered" evidence="10">
    <location>
        <begin position="1"/>
        <end position="143"/>
    </location>
</feature>
<gene>
    <name evidence="14" type="primary">11444119</name>
    <name evidence="12" type="ordered locus">MTR_4g087240</name>
    <name evidence="13" type="ORF">MtrunA17_Chr4g0045521</name>
</gene>
<evidence type="ECO:0000256" key="2">
    <source>
        <dbReference type="ARBA" id="ARBA00004496"/>
    </source>
</evidence>
<evidence type="ECO:0000256" key="9">
    <source>
        <dbReference type="ARBA" id="ARBA00023242"/>
    </source>
</evidence>
<dbReference type="EnsemblPlants" id="AES90255">
    <property type="protein sequence ID" value="AES90255"/>
    <property type="gene ID" value="MTR_4g087240"/>
</dbReference>
<protein>
    <submittedName>
        <fullName evidence="13">Putative Zinc-finger domain of monoamine-oxidase A repressor R1</fullName>
    </submittedName>
    <submittedName>
        <fullName evidence="12">Zinc-finger of monoamine-oxidase A repressor R1</fullName>
    </submittedName>
</protein>
<dbReference type="Proteomes" id="UP000265566">
    <property type="component" value="Chromosome 4"/>
</dbReference>